<organism evidence="2 3">
    <name type="scientific">Xenorhabdus bovienii str. feltiae Moldova</name>
    <dbReference type="NCBI Taxonomy" id="1398200"/>
    <lineage>
        <taxon>Bacteria</taxon>
        <taxon>Pseudomonadati</taxon>
        <taxon>Pseudomonadota</taxon>
        <taxon>Gammaproteobacteria</taxon>
        <taxon>Enterobacterales</taxon>
        <taxon>Morganellaceae</taxon>
        <taxon>Xenorhabdus</taxon>
    </lineage>
</organism>
<keyword evidence="1" id="KW-0472">Membrane</keyword>
<comment type="caution">
    <text evidence="2">The sequence shown here is derived from an EMBL/GenBank/DDBJ whole genome shotgun (WGS) entry which is preliminary data.</text>
</comment>
<evidence type="ECO:0000313" key="2">
    <source>
        <dbReference type="EMBL" id="CDH00957.1"/>
    </source>
</evidence>
<accession>A0A077NFK4</accession>
<dbReference type="RefSeq" id="WP_038223709.1">
    <property type="nucleotide sequence ID" value="NZ_CAWLWD010000164.1"/>
</dbReference>
<dbReference type="Proteomes" id="UP000028487">
    <property type="component" value="Unassembled WGS sequence"/>
</dbReference>
<evidence type="ECO:0000313" key="3">
    <source>
        <dbReference type="Proteomes" id="UP000028487"/>
    </source>
</evidence>
<dbReference type="AlphaFoldDB" id="A0A077NFK4"/>
<feature type="transmembrane region" description="Helical" evidence="1">
    <location>
        <begin position="12"/>
        <end position="29"/>
    </location>
</feature>
<sequence>MSVKWKLIKNKKVIFSIVIIAIVSIYYIASYKWDVKDAITSYVDNNCEWRNECLVDFRNVIPFEWDRAYIFQPGDAPENINIAIGMKYNFVDVGLKFIFIKGNEIVYSEEYFPDPEFEEKAHIYPKFNNEGSNFPDYYYITKENSKIFIQNTSTTYGARQSYVVRPSNEYQSEKNNSYKIN</sequence>
<gene>
    <name evidence="2" type="ORF">XBFM1_1910113</name>
</gene>
<proteinExistence type="predicted"/>
<protein>
    <submittedName>
        <fullName evidence="2">Uncharacterized protein</fullName>
    </submittedName>
</protein>
<name>A0A077NFK4_XENBV</name>
<keyword evidence="1" id="KW-1133">Transmembrane helix</keyword>
<dbReference type="HOGENOM" id="CLU_129923_0_0_6"/>
<dbReference type="EMBL" id="CBSV010000103">
    <property type="protein sequence ID" value="CDH00957.1"/>
    <property type="molecule type" value="Genomic_DNA"/>
</dbReference>
<reference evidence="2" key="1">
    <citation type="submission" date="2013-07" db="EMBL/GenBank/DDBJ databases">
        <title>Sub-species coevolution in mutualistic symbiosis.</title>
        <authorList>
            <person name="Murfin K."/>
            <person name="Klassen J."/>
            <person name="Lee M."/>
            <person name="Forst S."/>
            <person name="Stock P."/>
            <person name="Goodrich-Blair H."/>
        </authorList>
    </citation>
    <scope>NUCLEOTIDE SEQUENCE [LARGE SCALE GENOMIC DNA]</scope>
    <source>
        <strain evidence="2">Feltiae Moldova</strain>
    </source>
</reference>
<keyword evidence="1" id="KW-0812">Transmembrane</keyword>
<evidence type="ECO:0000256" key="1">
    <source>
        <dbReference type="SAM" id="Phobius"/>
    </source>
</evidence>